<feature type="transmembrane region" description="Helical" evidence="1">
    <location>
        <begin position="129"/>
        <end position="149"/>
    </location>
</feature>
<gene>
    <name evidence="2" type="ORF">JI435_301240</name>
</gene>
<evidence type="ECO:0000256" key="1">
    <source>
        <dbReference type="SAM" id="Phobius"/>
    </source>
</evidence>
<evidence type="ECO:0000313" key="2">
    <source>
        <dbReference type="EMBL" id="QRC91766.1"/>
    </source>
</evidence>
<dbReference type="Proteomes" id="UP000663193">
    <property type="component" value="Chromosome 2"/>
</dbReference>
<reference evidence="3" key="1">
    <citation type="journal article" date="2021" name="BMC Genomics">
        <title>Chromosome-level genome assembly and manually-curated proteome of model necrotroph Parastagonospora nodorum Sn15 reveals a genome-wide trove of candidate effector homologs, and redundancy of virulence-related functions within an accessory chromosome.</title>
        <authorList>
            <person name="Bertazzoni S."/>
            <person name="Jones D.A.B."/>
            <person name="Phan H.T."/>
            <person name="Tan K.-C."/>
            <person name="Hane J.K."/>
        </authorList>
    </citation>
    <scope>NUCLEOTIDE SEQUENCE [LARGE SCALE GENOMIC DNA]</scope>
    <source>
        <strain evidence="3">SN15 / ATCC MYA-4574 / FGSC 10173)</strain>
    </source>
</reference>
<dbReference type="EMBL" id="CP069024">
    <property type="protein sequence ID" value="QRC91766.1"/>
    <property type="molecule type" value="Genomic_DNA"/>
</dbReference>
<dbReference type="VEuPathDB" id="FungiDB:JI435_301240"/>
<sequence length="163" mass="17370">MTHPTPPDRSPLRPSFPTLQHTTVFPTQRLSGSTIAPTPPQPPTNTPLTPITANVATLFPTTLPLRPARTRRNPFAGLATYIFPRPIVPARQTDVEMGEMRVSQSRYVSGGGSSVSAEGRWGKSTKGKIGVAVGIVAVFWVLILVGVFLQMGREKSGQGAGGI</sequence>
<name>A0A7U2ERJ7_PHANO</name>
<keyword evidence="1" id="KW-0472">Membrane</keyword>
<evidence type="ECO:0000313" key="3">
    <source>
        <dbReference type="Proteomes" id="UP000663193"/>
    </source>
</evidence>
<proteinExistence type="predicted"/>
<organism evidence="2 3">
    <name type="scientific">Phaeosphaeria nodorum (strain SN15 / ATCC MYA-4574 / FGSC 10173)</name>
    <name type="common">Glume blotch fungus</name>
    <name type="synonym">Parastagonospora nodorum</name>
    <dbReference type="NCBI Taxonomy" id="321614"/>
    <lineage>
        <taxon>Eukaryota</taxon>
        <taxon>Fungi</taxon>
        <taxon>Dikarya</taxon>
        <taxon>Ascomycota</taxon>
        <taxon>Pezizomycotina</taxon>
        <taxon>Dothideomycetes</taxon>
        <taxon>Pleosporomycetidae</taxon>
        <taxon>Pleosporales</taxon>
        <taxon>Pleosporineae</taxon>
        <taxon>Phaeosphaeriaceae</taxon>
        <taxon>Parastagonospora</taxon>
    </lineage>
</organism>
<keyword evidence="1" id="KW-1133">Transmembrane helix</keyword>
<protein>
    <submittedName>
        <fullName evidence="2">Uncharacterized protein</fullName>
    </submittedName>
</protein>
<keyword evidence="1" id="KW-0812">Transmembrane</keyword>
<dbReference type="AlphaFoldDB" id="A0A7U2ERJ7"/>
<accession>A0A7U2ERJ7</accession>
<keyword evidence="3" id="KW-1185">Reference proteome</keyword>